<protein>
    <submittedName>
        <fullName evidence="4">Peptidoglycan DD-metalloendopeptidase family protein</fullName>
    </submittedName>
</protein>
<evidence type="ECO:0000313" key="5">
    <source>
        <dbReference type="Proteomes" id="UP000593994"/>
    </source>
</evidence>
<dbReference type="PANTHER" id="PTHR21666:SF289">
    <property type="entry name" value="L-ALA--D-GLU ENDOPEPTIDASE"/>
    <property type="match status" value="1"/>
</dbReference>
<feature type="coiled-coil region" evidence="2">
    <location>
        <begin position="39"/>
        <end position="80"/>
    </location>
</feature>
<feature type="domain" description="M23ase beta-sheet core" evidence="3">
    <location>
        <begin position="322"/>
        <end position="389"/>
    </location>
</feature>
<proteinExistence type="predicted"/>
<dbReference type="RefSeq" id="WP_194368266.1">
    <property type="nucleotide sequence ID" value="NZ_CP054492.1"/>
</dbReference>
<keyword evidence="1" id="KW-0732">Signal</keyword>
<dbReference type="InterPro" id="IPR011055">
    <property type="entry name" value="Dup_hybrid_motif"/>
</dbReference>
<dbReference type="CDD" id="cd12797">
    <property type="entry name" value="M23_peptidase"/>
    <property type="match status" value="1"/>
</dbReference>
<feature type="coiled-coil region" evidence="2">
    <location>
        <begin position="137"/>
        <end position="220"/>
    </location>
</feature>
<dbReference type="Proteomes" id="UP000593994">
    <property type="component" value="Chromosome"/>
</dbReference>
<name>A0A7S7LTA9_9BACT</name>
<dbReference type="Gene3D" id="2.70.70.10">
    <property type="entry name" value="Glucose Permease (Domain IIA)"/>
    <property type="match status" value="1"/>
</dbReference>
<dbReference type="SUPFAM" id="SSF51261">
    <property type="entry name" value="Duplicated hybrid motif"/>
    <property type="match status" value="1"/>
</dbReference>
<dbReference type="InterPro" id="IPR050570">
    <property type="entry name" value="Cell_wall_metabolism_enzyme"/>
</dbReference>
<evidence type="ECO:0000313" key="4">
    <source>
        <dbReference type="EMBL" id="QOY51152.1"/>
    </source>
</evidence>
<dbReference type="KEGG" id="sbal:HUE88_08370"/>
<reference evidence="4 5" key="1">
    <citation type="submission" date="2020-05" db="EMBL/GenBank/DDBJ databases">
        <title>Sulfurimonas marisnigri, sp. nov., and Sulfurimonas baltica, sp. nov., manganese oxide reducing chemolithoautotrophs of the class Epsilonproteobacteria isolated from the pelagic redoxclines of the Black and Baltic Seas and emended description of the genus Sulfurimonas.</title>
        <authorList>
            <person name="Henkel J.V."/>
            <person name="Laudan C."/>
            <person name="Werner J."/>
            <person name="Neu T."/>
            <person name="Plewe S."/>
            <person name="Sproer C."/>
            <person name="Bunk B."/>
            <person name="Schulz-Vogt H.N."/>
        </authorList>
    </citation>
    <scope>NUCLEOTIDE SEQUENCE [LARGE SCALE GENOMIC DNA]</scope>
    <source>
        <strain evidence="4 5">GD2</strain>
    </source>
</reference>
<sequence>MIHLLIMSLLISLNLEAKTSVDSKIATASSKIIYYSKNHEDINKKMDDTADAIKKQKKEIQIQQKHLKDLQDELAEKEGSYQSNVEHLKEMKSSQDILIKDGNELEEELVFTIAQSVSLSIILEEEYTASEESLIEYEVLQLMLKNSKTKIKELNEIFYNNAKNINILSEHTNALEAAIANIDAKRIELVKTQEENKQSLKKLEMAKSSYKNELKKILDKQDMLKKTLAQLNIIKIDEIKKAKEEEARAKAFNRVDIISDKDLPKVKKHGSSYQAVKTKNYNGEKTIAPFEPYKITKQYGTYTDPIYGIKVFNESISLKPNQKNTKVKTVFNGKVIYADKTAVLDNIVIVEHDNGLHTIYANLSQISPNIKKGKKIKKGYTIGRVSDELIFEATQKSFHINPAKLFQ</sequence>
<evidence type="ECO:0000259" key="3">
    <source>
        <dbReference type="Pfam" id="PF01551"/>
    </source>
</evidence>
<dbReference type="PANTHER" id="PTHR21666">
    <property type="entry name" value="PEPTIDASE-RELATED"/>
    <property type="match status" value="1"/>
</dbReference>
<dbReference type="GO" id="GO:0004222">
    <property type="term" value="F:metalloendopeptidase activity"/>
    <property type="evidence" value="ECO:0007669"/>
    <property type="project" value="TreeGrafter"/>
</dbReference>
<dbReference type="InterPro" id="IPR016047">
    <property type="entry name" value="M23ase_b-sheet_dom"/>
</dbReference>
<organism evidence="4 5">
    <name type="scientific">Candidatus Sulfurimonas baltica</name>
    <dbReference type="NCBI Taxonomy" id="2740404"/>
    <lineage>
        <taxon>Bacteria</taxon>
        <taxon>Pseudomonadati</taxon>
        <taxon>Campylobacterota</taxon>
        <taxon>Epsilonproteobacteria</taxon>
        <taxon>Campylobacterales</taxon>
        <taxon>Sulfurimonadaceae</taxon>
        <taxon>Sulfurimonas</taxon>
    </lineage>
</organism>
<keyword evidence="2" id="KW-0175">Coiled coil</keyword>
<dbReference type="AlphaFoldDB" id="A0A7S7LTA9"/>
<evidence type="ECO:0000256" key="2">
    <source>
        <dbReference type="SAM" id="Coils"/>
    </source>
</evidence>
<dbReference type="Pfam" id="PF01551">
    <property type="entry name" value="Peptidase_M23"/>
    <property type="match status" value="1"/>
</dbReference>
<dbReference type="EMBL" id="CP054492">
    <property type="protein sequence ID" value="QOY51152.1"/>
    <property type="molecule type" value="Genomic_DNA"/>
</dbReference>
<keyword evidence="5" id="KW-1185">Reference proteome</keyword>
<gene>
    <name evidence="4" type="ORF">HUE88_08370</name>
</gene>
<accession>A0A7S7LTA9</accession>
<evidence type="ECO:0000256" key="1">
    <source>
        <dbReference type="ARBA" id="ARBA00022729"/>
    </source>
</evidence>